<accession>A0AA36H047</accession>
<proteinExistence type="predicted"/>
<name>A0AA36H047_CYLNA</name>
<dbReference type="Pfam" id="PF02213">
    <property type="entry name" value="GYF"/>
    <property type="match status" value="1"/>
</dbReference>
<organism evidence="2 3">
    <name type="scientific">Cylicocyclus nassatus</name>
    <name type="common">Nematode worm</name>
    <dbReference type="NCBI Taxonomy" id="53992"/>
    <lineage>
        <taxon>Eukaryota</taxon>
        <taxon>Metazoa</taxon>
        <taxon>Ecdysozoa</taxon>
        <taxon>Nematoda</taxon>
        <taxon>Chromadorea</taxon>
        <taxon>Rhabditida</taxon>
        <taxon>Rhabditina</taxon>
        <taxon>Rhabditomorpha</taxon>
        <taxon>Strongyloidea</taxon>
        <taxon>Strongylidae</taxon>
        <taxon>Cylicocyclus</taxon>
    </lineage>
</organism>
<dbReference type="InterPro" id="IPR035445">
    <property type="entry name" value="GYF-like_dom_sf"/>
</dbReference>
<comment type="caution">
    <text evidence="2">The sequence shown here is derived from an EMBL/GenBank/DDBJ whole genome shotgun (WGS) entry which is preliminary data.</text>
</comment>
<keyword evidence="3" id="KW-1185">Reference proteome</keyword>
<feature type="domain" description="GYF" evidence="1">
    <location>
        <begin position="1"/>
        <end position="54"/>
    </location>
</feature>
<dbReference type="AlphaFoldDB" id="A0AA36H047"/>
<reference evidence="2" key="1">
    <citation type="submission" date="2023-07" db="EMBL/GenBank/DDBJ databases">
        <authorList>
            <consortium name="CYATHOMIX"/>
        </authorList>
    </citation>
    <scope>NUCLEOTIDE SEQUENCE</scope>
    <source>
        <strain evidence="2">N/A</strain>
    </source>
</reference>
<evidence type="ECO:0000259" key="1">
    <source>
        <dbReference type="PROSITE" id="PS50829"/>
    </source>
</evidence>
<dbReference type="SUPFAM" id="SSF55277">
    <property type="entry name" value="GYF domain"/>
    <property type="match status" value="1"/>
</dbReference>
<protein>
    <recommendedName>
        <fullName evidence="1">GYF domain-containing protein</fullName>
    </recommendedName>
</protein>
<gene>
    <name evidence="2" type="ORF">CYNAS_LOCUS13285</name>
</gene>
<evidence type="ECO:0000313" key="2">
    <source>
        <dbReference type="EMBL" id="CAJ0601302.1"/>
    </source>
</evidence>
<dbReference type="InterPro" id="IPR003169">
    <property type="entry name" value="GYF"/>
</dbReference>
<dbReference type="Gene3D" id="3.30.1490.40">
    <property type="match status" value="1"/>
</dbReference>
<dbReference type="Proteomes" id="UP001176961">
    <property type="component" value="Unassembled WGS sequence"/>
</dbReference>
<sequence length="249" mass="28771">MPLFSYIDENEQLRGPFEGVQMHYWYLKGYLPSTLHIFVHYGLYGRSTTLEELRERNGDLNPFFEVVTLRRGNPSEPLSSNSGSHSSLLYGLENVRKTRELSAKEPMNECNRNYEAGASKVDYGKQFYCDLCDVTMPRTLMFEHCTTKAHSGKCVVEALDVLEEMRLYNESDEGGATEATSNRLCTKSAKLSRDHLSSMNGRDRAFSWSMDDGIFEEFSEKRKSMQRRLSLSKTGKERYYDYRKECALM</sequence>
<dbReference type="EMBL" id="CATQJL010000305">
    <property type="protein sequence ID" value="CAJ0601302.1"/>
    <property type="molecule type" value="Genomic_DNA"/>
</dbReference>
<dbReference type="PROSITE" id="PS50829">
    <property type="entry name" value="GYF"/>
    <property type="match status" value="1"/>
</dbReference>
<evidence type="ECO:0000313" key="3">
    <source>
        <dbReference type="Proteomes" id="UP001176961"/>
    </source>
</evidence>
<dbReference type="SMART" id="SM00444">
    <property type="entry name" value="GYF"/>
    <property type="match status" value="1"/>
</dbReference>